<dbReference type="PROSITE" id="PS00466">
    <property type="entry name" value="ZF_TFIIS_1"/>
    <property type="match status" value="1"/>
</dbReference>
<dbReference type="PROSITE" id="PS51319">
    <property type="entry name" value="TFIIS_N"/>
    <property type="match status" value="1"/>
</dbReference>
<gene>
    <name evidence="13" type="ORF">FISHEDRAFT_51020</name>
</gene>
<dbReference type="InterPro" id="IPR035441">
    <property type="entry name" value="TFIIS/LEDGF_dom_sf"/>
</dbReference>
<dbReference type="Pfam" id="PF07500">
    <property type="entry name" value="TFIIS_M"/>
    <property type="match status" value="1"/>
</dbReference>
<keyword evidence="2 8" id="KW-0479">Metal-binding</keyword>
<dbReference type="SUPFAM" id="SSF46942">
    <property type="entry name" value="Elongation factor TFIIS domain 2"/>
    <property type="match status" value="1"/>
</dbReference>
<dbReference type="SMART" id="SM00509">
    <property type="entry name" value="TFS2N"/>
    <property type="match status" value="1"/>
</dbReference>
<evidence type="ECO:0000313" key="13">
    <source>
        <dbReference type="EMBL" id="KIY44646.1"/>
    </source>
</evidence>
<feature type="domain" description="TFIIS N-terminal" evidence="11">
    <location>
        <begin position="1"/>
        <end position="81"/>
    </location>
</feature>
<dbReference type="GO" id="GO:0006362">
    <property type="term" value="P:transcription elongation by RNA polymerase I"/>
    <property type="evidence" value="ECO:0007669"/>
    <property type="project" value="TreeGrafter"/>
</dbReference>
<keyword evidence="5 7" id="KW-0539">Nucleus</keyword>
<dbReference type="PANTHER" id="PTHR11477:SF0">
    <property type="entry name" value="IP08861P-RELATED"/>
    <property type="match status" value="1"/>
</dbReference>
<dbReference type="GO" id="GO:0001139">
    <property type="term" value="F:RNA polymerase II complex recruiting activity"/>
    <property type="evidence" value="ECO:0007669"/>
    <property type="project" value="TreeGrafter"/>
</dbReference>
<dbReference type="GO" id="GO:0005634">
    <property type="term" value="C:nucleus"/>
    <property type="evidence" value="ECO:0007669"/>
    <property type="project" value="UniProtKB-SubCell"/>
</dbReference>
<name>A0A0D7A414_9AGAR</name>
<dbReference type="Gene3D" id="2.20.25.10">
    <property type="match status" value="1"/>
</dbReference>
<protein>
    <recommendedName>
        <fullName evidence="8">Transcription elongation factor</fullName>
    </recommendedName>
</protein>
<dbReference type="InterPro" id="IPR003618">
    <property type="entry name" value="TFIIS_cen_dom"/>
</dbReference>
<dbReference type="SUPFAM" id="SSF47676">
    <property type="entry name" value="Conserved domain common to transcription factors TFIIS, elongin A, CRSP70"/>
    <property type="match status" value="1"/>
</dbReference>
<evidence type="ECO:0000256" key="6">
    <source>
        <dbReference type="PROSITE-ProRule" id="PRU00472"/>
    </source>
</evidence>
<dbReference type="InterPro" id="IPR035100">
    <property type="entry name" value="TF_IIS-typ"/>
</dbReference>
<keyword evidence="13" id="KW-0251">Elongation factor</keyword>
<comment type="function">
    <text evidence="8">Necessary for efficient RNA polymerase II transcription elongation past template-encoded arresting sites.</text>
</comment>
<evidence type="ECO:0000259" key="11">
    <source>
        <dbReference type="PROSITE" id="PS51319"/>
    </source>
</evidence>
<dbReference type="SMART" id="SM00510">
    <property type="entry name" value="TFS2M"/>
    <property type="match status" value="1"/>
</dbReference>
<dbReference type="PIRSF" id="PIRSF006704">
    <property type="entry name" value="TF_IIS"/>
    <property type="match status" value="1"/>
</dbReference>
<dbReference type="SMART" id="SM00440">
    <property type="entry name" value="ZnF_C2C2"/>
    <property type="match status" value="1"/>
</dbReference>
<evidence type="ECO:0000256" key="3">
    <source>
        <dbReference type="ARBA" id="ARBA00022771"/>
    </source>
</evidence>
<dbReference type="Proteomes" id="UP000054144">
    <property type="component" value="Unassembled WGS sequence"/>
</dbReference>
<organism evidence="13 14">
    <name type="scientific">Fistulina hepatica ATCC 64428</name>
    <dbReference type="NCBI Taxonomy" id="1128425"/>
    <lineage>
        <taxon>Eukaryota</taxon>
        <taxon>Fungi</taxon>
        <taxon>Dikarya</taxon>
        <taxon>Basidiomycota</taxon>
        <taxon>Agaricomycotina</taxon>
        <taxon>Agaricomycetes</taxon>
        <taxon>Agaricomycetidae</taxon>
        <taxon>Agaricales</taxon>
        <taxon>Fistulinaceae</taxon>
        <taxon>Fistulina</taxon>
    </lineage>
</organism>
<dbReference type="GO" id="GO:0008270">
    <property type="term" value="F:zinc ion binding"/>
    <property type="evidence" value="ECO:0007669"/>
    <property type="project" value="UniProtKB-UniRule"/>
</dbReference>
<keyword evidence="8" id="KW-0238">DNA-binding</keyword>
<comment type="subcellular location">
    <subcellularLocation>
        <location evidence="1 7 8">Nucleus</location>
    </subcellularLocation>
</comment>
<sequence>MAVSDVAELKKVVKQLQGATENSDIISLLTILKREFHINETVLRESKAGLAVGKLRTHASKGVSELAKEVVRKWKTEVERAKSGGMSNGRLKVDTNVATSPSTSSPVTAKAGMRTCKTDGVIINLTGDKTRDTCIGLMYDSLAIDSTAPSETILLRARAIEEAVLQHNKGANAAYKARLRSLMVNLKDKSNPNLRHSIVSGDTLPESLATMSSEQMASEERKAEDKKIREQNFHDALGASEQQAETDAFQCNRCKQRKCRYRQAQTRSADEPMTTFVTCTNCNHRWKFS</sequence>
<feature type="domain" description="TFIIS central" evidence="12">
    <location>
        <begin position="130"/>
        <end position="244"/>
    </location>
</feature>
<dbReference type="CDD" id="cd13749">
    <property type="entry name" value="Zn-ribbon_TFIIS"/>
    <property type="match status" value="1"/>
</dbReference>
<dbReference type="NCBIfam" id="TIGR01385">
    <property type="entry name" value="TFSII"/>
    <property type="match status" value="1"/>
</dbReference>
<dbReference type="Gene3D" id="1.20.930.10">
    <property type="entry name" value="Conserved domain common to transcription factors TFIIS, elongin A, CRSP70"/>
    <property type="match status" value="1"/>
</dbReference>
<dbReference type="FunFam" id="2.20.25.10:FF:000001">
    <property type="entry name" value="Probable Transcription elongation factor S-II"/>
    <property type="match status" value="1"/>
</dbReference>
<evidence type="ECO:0000256" key="8">
    <source>
        <dbReference type="RuleBase" id="RU368078"/>
    </source>
</evidence>
<dbReference type="Pfam" id="PF01096">
    <property type="entry name" value="Zn_ribbon_TFIIS"/>
    <property type="match status" value="1"/>
</dbReference>
<keyword evidence="3 6" id="KW-0863">Zinc-finger</keyword>
<evidence type="ECO:0000313" key="14">
    <source>
        <dbReference type="Proteomes" id="UP000054144"/>
    </source>
</evidence>
<dbReference type="InterPro" id="IPR006289">
    <property type="entry name" value="TFSII"/>
</dbReference>
<evidence type="ECO:0000259" key="12">
    <source>
        <dbReference type="PROSITE" id="PS51321"/>
    </source>
</evidence>
<dbReference type="SUPFAM" id="SSF57783">
    <property type="entry name" value="Zinc beta-ribbon"/>
    <property type="match status" value="1"/>
</dbReference>
<proteinExistence type="inferred from homology"/>
<dbReference type="GO" id="GO:0031564">
    <property type="term" value="P:transcription antitermination"/>
    <property type="evidence" value="ECO:0007669"/>
    <property type="project" value="TreeGrafter"/>
</dbReference>
<dbReference type="GO" id="GO:0006368">
    <property type="term" value="P:transcription elongation by RNA polymerase II"/>
    <property type="evidence" value="ECO:0007669"/>
    <property type="project" value="InterPro"/>
</dbReference>
<keyword evidence="8" id="KW-0805">Transcription regulation</keyword>
<feature type="region of interest" description="Disordered" evidence="9">
    <location>
        <begin position="81"/>
        <end position="111"/>
    </location>
</feature>
<dbReference type="PANTHER" id="PTHR11477">
    <property type="entry name" value="TRANSCRIPTION FACTOR S-II ZINC FINGER DOMAIN-CONTAINING PROTEIN"/>
    <property type="match status" value="1"/>
</dbReference>
<dbReference type="FunFam" id="1.10.472.30:FF:000003">
    <property type="entry name" value="Transcription elongation factor S-II"/>
    <property type="match status" value="1"/>
</dbReference>
<dbReference type="OrthoDB" id="44867at2759"/>
<dbReference type="AlphaFoldDB" id="A0A0D7A414"/>
<keyword evidence="8" id="KW-0804">Transcription</keyword>
<feature type="compositionally biased region" description="Low complexity" evidence="9">
    <location>
        <begin position="95"/>
        <end position="109"/>
    </location>
</feature>
<dbReference type="InterPro" id="IPR001222">
    <property type="entry name" value="Znf_TFIIS"/>
</dbReference>
<dbReference type="EMBL" id="KN882067">
    <property type="protein sequence ID" value="KIY44646.1"/>
    <property type="molecule type" value="Genomic_DNA"/>
</dbReference>
<keyword evidence="13" id="KW-0648">Protein biosynthesis</keyword>
<dbReference type="GO" id="GO:0003746">
    <property type="term" value="F:translation elongation factor activity"/>
    <property type="evidence" value="ECO:0007669"/>
    <property type="project" value="UniProtKB-KW"/>
</dbReference>
<dbReference type="Gene3D" id="1.10.472.30">
    <property type="entry name" value="Transcription elongation factor S-II, central domain"/>
    <property type="match status" value="1"/>
</dbReference>
<keyword evidence="14" id="KW-1185">Reference proteome</keyword>
<accession>A0A0D7A414</accession>
<dbReference type="InterPro" id="IPR036575">
    <property type="entry name" value="TFIIS_cen_dom_sf"/>
</dbReference>
<evidence type="ECO:0000256" key="9">
    <source>
        <dbReference type="SAM" id="MobiDB-lite"/>
    </source>
</evidence>
<evidence type="ECO:0000256" key="5">
    <source>
        <dbReference type="ARBA" id="ARBA00023242"/>
    </source>
</evidence>
<reference evidence="13 14" key="1">
    <citation type="journal article" date="2015" name="Fungal Genet. Biol.">
        <title>Evolution of novel wood decay mechanisms in Agaricales revealed by the genome sequences of Fistulina hepatica and Cylindrobasidium torrendii.</title>
        <authorList>
            <person name="Floudas D."/>
            <person name="Held B.W."/>
            <person name="Riley R."/>
            <person name="Nagy L.G."/>
            <person name="Koehler G."/>
            <person name="Ransdell A.S."/>
            <person name="Younus H."/>
            <person name="Chow J."/>
            <person name="Chiniquy J."/>
            <person name="Lipzen A."/>
            <person name="Tritt A."/>
            <person name="Sun H."/>
            <person name="Haridas S."/>
            <person name="LaButti K."/>
            <person name="Ohm R.A."/>
            <person name="Kues U."/>
            <person name="Blanchette R.A."/>
            <person name="Grigoriev I.V."/>
            <person name="Minto R.E."/>
            <person name="Hibbett D.S."/>
        </authorList>
    </citation>
    <scope>NUCLEOTIDE SEQUENCE [LARGE SCALE GENOMIC DNA]</scope>
    <source>
        <strain evidence="13 14">ATCC 64428</strain>
    </source>
</reference>
<dbReference type="GO" id="GO:0031440">
    <property type="term" value="P:regulation of mRNA 3'-end processing"/>
    <property type="evidence" value="ECO:0007669"/>
    <property type="project" value="TreeGrafter"/>
</dbReference>
<dbReference type="InterPro" id="IPR017923">
    <property type="entry name" value="TFIIS_N"/>
</dbReference>
<evidence type="ECO:0000256" key="7">
    <source>
        <dbReference type="PROSITE-ProRule" id="PRU00649"/>
    </source>
</evidence>
<dbReference type="GO" id="GO:0000977">
    <property type="term" value="F:RNA polymerase II transcription regulatory region sequence-specific DNA binding"/>
    <property type="evidence" value="ECO:0007669"/>
    <property type="project" value="TreeGrafter"/>
</dbReference>
<comment type="similarity">
    <text evidence="8">Belongs to the TFS-II family.</text>
</comment>
<dbReference type="Pfam" id="PF08711">
    <property type="entry name" value="Med26"/>
    <property type="match status" value="1"/>
</dbReference>
<keyword evidence="4 8" id="KW-0862">Zinc</keyword>
<evidence type="ECO:0000256" key="1">
    <source>
        <dbReference type="ARBA" id="ARBA00004123"/>
    </source>
</evidence>
<evidence type="ECO:0000259" key="10">
    <source>
        <dbReference type="PROSITE" id="PS51133"/>
    </source>
</evidence>
<evidence type="ECO:0000256" key="4">
    <source>
        <dbReference type="ARBA" id="ARBA00022833"/>
    </source>
</evidence>
<dbReference type="InterPro" id="IPR003617">
    <property type="entry name" value="TFIIS/CRSP70_N_sub"/>
</dbReference>
<feature type="domain" description="TFIIS-type" evidence="10">
    <location>
        <begin position="247"/>
        <end position="287"/>
    </location>
</feature>
<dbReference type="PROSITE" id="PS51321">
    <property type="entry name" value="TFIIS_CENTRAL"/>
    <property type="match status" value="1"/>
</dbReference>
<dbReference type="PROSITE" id="PS51133">
    <property type="entry name" value="ZF_TFIIS_2"/>
    <property type="match status" value="1"/>
</dbReference>
<evidence type="ECO:0000256" key="2">
    <source>
        <dbReference type="ARBA" id="ARBA00022723"/>
    </source>
</evidence>